<dbReference type="AlphaFoldDB" id="A0A336M0Y4"/>
<reference evidence="2" key="1">
    <citation type="submission" date="2018-07" db="EMBL/GenBank/DDBJ databases">
        <authorList>
            <person name="Quirk P.G."/>
            <person name="Krulwich T.A."/>
        </authorList>
    </citation>
    <scope>NUCLEOTIDE SEQUENCE</scope>
</reference>
<sequence length="184" mass="21106">MEEFNSSSDDSEKENYCESVKYGSENSSGGYEMIQADLNKTMRASEFELQDMESDFEKAASRQNVGFKKVTDTPWLSMDSKKVENTHELPDYDQLLVDELRQLRLCEEKIKRGEMKMTKELRRKFTAAFISVSPNSSNSSGDDSWLQISPNTKKILDTEGCKPDTSFSAFCLIRIFNPKMYGKH</sequence>
<feature type="region of interest" description="Disordered" evidence="1">
    <location>
        <begin position="1"/>
        <end position="30"/>
    </location>
</feature>
<name>A0A336M0Y4_CULSO</name>
<organism evidence="2">
    <name type="scientific">Culicoides sonorensis</name>
    <name type="common">Biting midge</name>
    <dbReference type="NCBI Taxonomy" id="179676"/>
    <lineage>
        <taxon>Eukaryota</taxon>
        <taxon>Metazoa</taxon>
        <taxon>Ecdysozoa</taxon>
        <taxon>Arthropoda</taxon>
        <taxon>Hexapoda</taxon>
        <taxon>Insecta</taxon>
        <taxon>Pterygota</taxon>
        <taxon>Neoptera</taxon>
        <taxon>Endopterygota</taxon>
        <taxon>Diptera</taxon>
        <taxon>Nematocera</taxon>
        <taxon>Chironomoidea</taxon>
        <taxon>Ceratopogonidae</taxon>
        <taxon>Ceratopogoninae</taxon>
        <taxon>Culicoides</taxon>
        <taxon>Monoculicoides</taxon>
    </lineage>
</organism>
<proteinExistence type="predicted"/>
<evidence type="ECO:0000256" key="1">
    <source>
        <dbReference type="SAM" id="MobiDB-lite"/>
    </source>
</evidence>
<gene>
    <name evidence="2" type="primary">CSON007985</name>
</gene>
<dbReference type="EMBL" id="UFQT01000300">
    <property type="protein sequence ID" value="SSX22981.1"/>
    <property type="molecule type" value="Genomic_DNA"/>
</dbReference>
<accession>A0A336M0Y4</accession>
<dbReference type="VEuPathDB" id="VectorBase:CSON007985"/>
<evidence type="ECO:0000313" key="2">
    <source>
        <dbReference type="EMBL" id="SSX22981.1"/>
    </source>
</evidence>
<protein>
    <submittedName>
        <fullName evidence="2">CSON007985 protein</fullName>
    </submittedName>
</protein>